<dbReference type="AlphaFoldDB" id="A0A0G1AZE7"/>
<dbReference type="Proteomes" id="UP000033847">
    <property type="component" value="Unassembled WGS sequence"/>
</dbReference>
<organism evidence="1 2">
    <name type="scientific">candidate division WWE3 bacterium GW2011_GWF1_42_14</name>
    <dbReference type="NCBI Taxonomy" id="1619138"/>
    <lineage>
        <taxon>Bacteria</taxon>
        <taxon>Katanobacteria</taxon>
    </lineage>
</organism>
<comment type="caution">
    <text evidence="1">The sequence shown here is derived from an EMBL/GenBank/DDBJ whole genome shotgun (WGS) entry which is preliminary data.</text>
</comment>
<evidence type="ECO:0000313" key="2">
    <source>
        <dbReference type="Proteomes" id="UP000033847"/>
    </source>
</evidence>
<protein>
    <submittedName>
        <fullName evidence="1">Uncharacterized protein</fullName>
    </submittedName>
</protein>
<reference evidence="1 2" key="1">
    <citation type="journal article" date="2015" name="Nature">
        <title>rRNA introns, odd ribosomes, and small enigmatic genomes across a large radiation of phyla.</title>
        <authorList>
            <person name="Brown C.T."/>
            <person name="Hug L.A."/>
            <person name="Thomas B.C."/>
            <person name="Sharon I."/>
            <person name="Castelle C.J."/>
            <person name="Singh A."/>
            <person name="Wilkins M.J."/>
            <person name="Williams K.H."/>
            <person name="Banfield J.F."/>
        </authorList>
    </citation>
    <scope>NUCLEOTIDE SEQUENCE [LARGE SCALE GENOMIC DNA]</scope>
</reference>
<proteinExistence type="predicted"/>
<dbReference type="EMBL" id="LCCU01000001">
    <property type="protein sequence ID" value="KKS39456.1"/>
    <property type="molecule type" value="Genomic_DNA"/>
</dbReference>
<sequence length="77" mass="9215">MKHFLSYDSAREMKDYVVKLLQTEGYSTEYLKIEIVRDKRGFFIEASSETDPQMVTRFKHLLRERLRTLRSALNLTI</sequence>
<name>A0A0G1AZE7_UNCKA</name>
<gene>
    <name evidence="1" type="ORF">UV00_C0001G0024</name>
</gene>
<accession>A0A0G1AZE7</accession>
<evidence type="ECO:0000313" key="1">
    <source>
        <dbReference type="EMBL" id="KKS39456.1"/>
    </source>
</evidence>